<dbReference type="EMBL" id="NOZP01000012">
    <property type="protein sequence ID" value="OYD17260.1"/>
    <property type="molecule type" value="Genomic_DNA"/>
</dbReference>
<protein>
    <submittedName>
        <fullName evidence="1">Uncharacterized protein</fullName>
    </submittedName>
</protein>
<dbReference type="AlphaFoldDB" id="A0A235BY30"/>
<sequence>MKKKREHWPGISPEEKARKAVAKYLAKTEPGRVKSIIDDMKPGMLEKYRKSAVVQRLVDSATGRVIDKVGVPTAFRVYYLAFGREVYGRWRRFGARALTNELALVRIKWINRGFSLSILDRVETEIIATLEKEKVPKE</sequence>
<dbReference type="Proteomes" id="UP000215559">
    <property type="component" value="Unassembled WGS sequence"/>
</dbReference>
<evidence type="ECO:0000313" key="1">
    <source>
        <dbReference type="EMBL" id="OYD17260.1"/>
    </source>
</evidence>
<evidence type="ECO:0000313" key="2">
    <source>
        <dbReference type="Proteomes" id="UP000215559"/>
    </source>
</evidence>
<comment type="caution">
    <text evidence="1">The sequence shown here is derived from an EMBL/GenBank/DDBJ whole genome shotgun (WGS) entry which is preliminary data.</text>
</comment>
<gene>
    <name evidence="1" type="ORF">CH330_00540</name>
</gene>
<reference evidence="1 2" key="1">
    <citation type="submission" date="2017-07" db="EMBL/GenBank/DDBJ databases">
        <title>Recovery of genomes from metagenomes via a dereplication, aggregation, and scoring strategy.</title>
        <authorList>
            <person name="Sieber C.M."/>
            <person name="Probst A.J."/>
            <person name="Sharrar A."/>
            <person name="Thomas B.C."/>
            <person name="Hess M."/>
            <person name="Tringe S.G."/>
            <person name="Banfield J.F."/>
        </authorList>
    </citation>
    <scope>NUCLEOTIDE SEQUENCE [LARGE SCALE GENOMIC DNA]</scope>
    <source>
        <strain evidence="1">JGI_Cruoil_03_51_56</strain>
    </source>
</reference>
<name>A0A235BY30_UNCW3</name>
<proteinExistence type="predicted"/>
<accession>A0A235BY30</accession>
<organism evidence="1 2">
    <name type="scientific">candidate division WOR-3 bacterium JGI_Cruoil_03_51_56</name>
    <dbReference type="NCBI Taxonomy" id="1973747"/>
    <lineage>
        <taxon>Bacteria</taxon>
        <taxon>Bacteria division WOR-3</taxon>
    </lineage>
</organism>